<dbReference type="AlphaFoldDB" id="A0A067PNK0"/>
<sequence>MSDDTSDNEVDVSEKALPPRRRDFSFYVVLVCAVIPLWSVIPLSWAFVLHTLWTGKVWILSWHGKGWFAAALCEVFFSIHQLQLARFVSTTPPKPPGNLLEIQAAFSRILQCGLASLPEDGFDEETLDDERPGSPAEHLTQLEPSDPRAIDFRNSLRAWFRWVPWSHIRKQEVYAWLYCSIFNAVLPEEEKLSKAHKAVLDDTVQKIEMRCGVKIPDGSNPSVRPLRLTLDLVNLSLRPFGWYFFVAVVNRLLRVWYTRQWGVTFGRYQGLEYMLHTPSTWSPTTGPSPVVFIHGLGLGLAQYNLFLSHLLQILPDRPVLVPIQPHVSQDVFHRRFLDPMGRHEMAGALEGLVRSLGWVGEDDASEGQLSGKILEVSGSKWMERKITVMSHSNGSYVHAWILKNNPNMIGRSCFVDPVTFCSWEGDTCYNFIYKPCSTGIELIMRYFVGSELGVANLLQRHFDWTSNSLWYEEIPNARDPNKTMFLLGGKDAIVDAERVKRYLTSHGIRKGLWFDPDGRHGQALLVGGDGHSEILRWLHDE</sequence>
<dbReference type="SUPFAM" id="SSF53474">
    <property type="entry name" value="alpha/beta-Hydrolases"/>
    <property type="match status" value="1"/>
</dbReference>
<protein>
    <recommendedName>
        <fullName evidence="4">AB hydrolase-1 domain-containing protein</fullName>
    </recommendedName>
</protein>
<keyword evidence="1" id="KW-1133">Transmembrane helix</keyword>
<reference evidence="3" key="1">
    <citation type="journal article" date="2014" name="Proc. Natl. Acad. Sci. U.S.A.">
        <title>Extensive sampling of basidiomycete genomes demonstrates inadequacy of the white-rot/brown-rot paradigm for wood decay fungi.</title>
        <authorList>
            <person name="Riley R."/>
            <person name="Salamov A.A."/>
            <person name="Brown D.W."/>
            <person name="Nagy L.G."/>
            <person name="Floudas D."/>
            <person name="Held B.W."/>
            <person name="Levasseur A."/>
            <person name="Lombard V."/>
            <person name="Morin E."/>
            <person name="Otillar R."/>
            <person name="Lindquist E.A."/>
            <person name="Sun H."/>
            <person name="LaButti K.M."/>
            <person name="Schmutz J."/>
            <person name="Jabbour D."/>
            <person name="Luo H."/>
            <person name="Baker S.E."/>
            <person name="Pisabarro A.G."/>
            <person name="Walton J.D."/>
            <person name="Blanchette R.A."/>
            <person name="Henrissat B."/>
            <person name="Martin F."/>
            <person name="Cullen D."/>
            <person name="Hibbett D.S."/>
            <person name="Grigoriev I.V."/>
        </authorList>
    </citation>
    <scope>NUCLEOTIDE SEQUENCE [LARGE SCALE GENOMIC DNA]</scope>
    <source>
        <strain evidence="3">MUCL 33604</strain>
    </source>
</reference>
<name>A0A067PNK0_9AGAM</name>
<gene>
    <name evidence="2" type="ORF">JAAARDRAFT_36545</name>
</gene>
<dbReference type="InParanoid" id="A0A067PNK0"/>
<evidence type="ECO:0000313" key="2">
    <source>
        <dbReference type="EMBL" id="KDQ56378.1"/>
    </source>
</evidence>
<dbReference type="PANTHER" id="PTHR37471">
    <property type="entry name" value="UNNAMED PRODUCT"/>
    <property type="match status" value="1"/>
</dbReference>
<dbReference type="HOGENOM" id="CLU_028357_0_0_1"/>
<proteinExistence type="predicted"/>
<feature type="transmembrane region" description="Helical" evidence="1">
    <location>
        <begin position="24"/>
        <end position="47"/>
    </location>
</feature>
<organism evidence="2 3">
    <name type="scientific">Jaapia argillacea MUCL 33604</name>
    <dbReference type="NCBI Taxonomy" id="933084"/>
    <lineage>
        <taxon>Eukaryota</taxon>
        <taxon>Fungi</taxon>
        <taxon>Dikarya</taxon>
        <taxon>Basidiomycota</taxon>
        <taxon>Agaricomycotina</taxon>
        <taxon>Agaricomycetes</taxon>
        <taxon>Agaricomycetidae</taxon>
        <taxon>Jaapiales</taxon>
        <taxon>Jaapiaceae</taxon>
        <taxon>Jaapia</taxon>
    </lineage>
</organism>
<dbReference type="Gene3D" id="3.40.50.1820">
    <property type="entry name" value="alpha/beta hydrolase"/>
    <property type="match status" value="1"/>
</dbReference>
<dbReference type="Proteomes" id="UP000027265">
    <property type="component" value="Unassembled WGS sequence"/>
</dbReference>
<evidence type="ECO:0008006" key="4">
    <source>
        <dbReference type="Google" id="ProtNLM"/>
    </source>
</evidence>
<evidence type="ECO:0000313" key="3">
    <source>
        <dbReference type="Proteomes" id="UP000027265"/>
    </source>
</evidence>
<keyword evidence="1" id="KW-0812">Transmembrane</keyword>
<keyword evidence="1" id="KW-0472">Membrane</keyword>
<dbReference type="EMBL" id="KL197722">
    <property type="protein sequence ID" value="KDQ56378.1"/>
    <property type="molecule type" value="Genomic_DNA"/>
</dbReference>
<dbReference type="OrthoDB" id="6431331at2759"/>
<accession>A0A067PNK0</accession>
<dbReference type="PANTHER" id="PTHR37471:SF1">
    <property type="entry name" value="AB HYDROLASE-1 DOMAIN-CONTAINING PROTEIN"/>
    <property type="match status" value="1"/>
</dbReference>
<dbReference type="InterPro" id="IPR029058">
    <property type="entry name" value="AB_hydrolase_fold"/>
</dbReference>
<dbReference type="STRING" id="933084.A0A067PNK0"/>
<keyword evidence="3" id="KW-1185">Reference proteome</keyword>
<evidence type="ECO:0000256" key="1">
    <source>
        <dbReference type="SAM" id="Phobius"/>
    </source>
</evidence>